<reference evidence="1" key="1">
    <citation type="journal article" date="2013" name="J. Plant Res.">
        <title>Effect of fungi and light on seed germination of three Opuntia species from semiarid lands of central Mexico.</title>
        <authorList>
            <person name="Delgado-Sanchez P."/>
            <person name="Jimenez-Bremont J.F."/>
            <person name="Guerrero-Gonzalez Mde L."/>
            <person name="Flores J."/>
        </authorList>
    </citation>
    <scope>NUCLEOTIDE SEQUENCE</scope>
    <source>
        <tissue evidence="1">Cladode</tissue>
    </source>
</reference>
<dbReference type="EMBL" id="GISG01228977">
    <property type="protein sequence ID" value="MBA4665856.1"/>
    <property type="molecule type" value="Transcribed_RNA"/>
</dbReference>
<protein>
    <submittedName>
        <fullName evidence="1">Uncharacterized protein</fullName>
    </submittedName>
</protein>
<name>A0A7C9AFD4_OPUST</name>
<evidence type="ECO:0000313" key="1">
    <source>
        <dbReference type="EMBL" id="MBA4665856.1"/>
    </source>
</evidence>
<reference evidence="1" key="2">
    <citation type="submission" date="2020-07" db="EMBL/GenBank/DDBJ databases">
        <authorList>
            <person name="Vera ALvarez R."/>
            <person name="Arias-Moreno D.M."/>
            <person name="Jimenez-Jacinto V."/>
            <person name="Jimenez-Bremont J.F."/>
            <person name="Swaminathan K."/>
            <person name="Moose S.P."/>
            <person name="Guerrero-Gonzalez M.L."/>
            <person name="Marino-Ramirez L."/>
            <person name="Landsman D."/>
            <person name="Rodriguez-Kessler M."/>
            <person name="Delgado-Sanchez P."/>
        </authorList>
    </citation>
    <scope>NUCLEOTIDE SEQUENCE</scope>
    <source>
        <tissue evidence="1">Cladode</tissue>
    </source>
</reference>
<sequence length="113" mass="12668">MCHLIYATTVNLCHLVPSTMAASRCSVSLHSQYFPRCGRRAKPCSPHLCNIIPLGHASLSSSSCFSLSCSCSLQTLNFSPRNRGRRYPCLCLFSHLFHMLFRNPYRVSVTCPL</sequence>
<organism evidence="1">
    <name type="scientific">Opuntia streptacantha</name>
    <name type="common">Prickly pear cactus</name>
    <name type="synonym">Opuntia cardona</name>
    <dbReference type="NCBI Taxonomy" id="393608"/>
    <lineage>
        <taxon>Eukaryota</taxon>
        <taxon>Viridiplantae</taxon>
        <taxon>Streptophyta</taxon>
        <taxon>Embryophyta</taxon>
        <taxon>Tracheophyta</taxon>
        <taxon>Spermatophyta</taxon>
        <taxon>Magnoliopsida</taxon>
        <taxon>eudicotyledons</taxon>
        <taxon>Gunneridae</taxon>
        <taxon>Pentapetalae</taxon>
        <taxon>Caryophyllales</taxon>
        <taxon>Cactineae</taxon>
        <taxon>Cactaceae</taxon>
        <taxon>Opuntioideae</taxon>
        <taxon>Opuntia</taxon>
    </lineage>
</organism>
<dbReference type="AlphaFoldDB" id="A0A7C9AFD4"/>
<proteinExistence type="predicted"/>
<accession>A0A7C9AFD4</accession>